<evidence type="ECO:0000256" key="6">
    <source>
        <dbReference type="ARBA" id="ARBA00023136"/>
    </source>
</evidence>
<dbReference type="InterPro" id="IPR036942">
    <property type="entry name" value="Beta-barrel_TonB_sf"/>
</dbReference>
<dbReference type="SUPFAM" id="SSF56935">
    <property type="entry name" value="Porins"/>
    <property type="match status" value="1"/>
</dbReference>
<gene>
    <name evidence="10" type="ORF">RFV38_13205</name>
</gene>
<dbReference type="EMBL" id="JAVIKH010000043">
    <property type="protein sequence ID" value="MDX8337438.1"/>
    <property type="molecule type" value="Genomic_DNA"/>
</dbReference>
<evidence type="ECO:0000256" key="2">
    <source>
        <dbReference type="ARBA" id="ARBA00022448"/>
    </source>
</evidence>
<evidence type="ECO:0000256" key="5">
    <source>
        <dbReference type="ARBA" id="ARBA00023077"/>
    </source>
</evidence>
<keyword evidence="3 8" id="KW-1134">Transmembrane beta strand</keyword>
<evidence type="ECO:0000259" key="9">
    <source>
        <dbReference type="Pfam" id="PF00593"/>
    </source>
</evidence>
<organism evidence="10 11">
    <name type="scientific">Candidatus Cetobacterium colombiensis</name>
    <dbReference type="NCBI Taxonomy" id="3073100"/>
    <lineage>
        <taxon>Bacteria</taxon>
        <taxon>Fusobacteriati</taxon>
        <taxon>Fusobacteriota</taxon>
        <taxon>Fusobacteriia</taxon>
        <taxon>Fusobacteriales</taxon>
        <taxon>Fusobacteriaceae</taxon>
        <taxon>Cetobacterium</taxon>
    </lineage>
</organism>
<keyword evidence="7 8" id="KW-0998">Cell outer membrane</keyword>
<keyword evidence="11" id="KW-1185">Reference proteome</keyword>
<keyword evidence="4 8" id="KW-0812">Transmembrane</keyword>
<dbReference type="InterPro" id="IPR039426">
    <property type="entry name" value="TonB-dep_rcpt-like"/>
</dbReference>
<comment type="subcellular location">
    <subcellularLocation>
        <location evidence="1 8">Cell outer membrane</location>
        <topology evidence="1 8">Multi-pass membrane protein</topology>
    </subcellularLocation>
</comment>
<name>A0ABU4WD35_9FUSO</name>
<keyword evidence="5" id="KW-0798">TonB box</keyword>
<keyword evidence="2 8" id="KW-0813">Transport</keyword>
<dbReference type="PANTHER" id="PTHR30069">
    <property type="entry name" value="TONB-DEPENDENT OUTER MEMBRANE RECEPTOR"/>
    <property type="match status" value="1"/>
</dbReference>
<evidence type="ECO:0000313" key="11">
    <source>
        <dbReference type="Proteomes" id="UP001279681"/>
    </source>
</evidence>
<evidence type="ECO:0000256" key="3">
    <source>
        <dbReference type="ARBA" id="ARBA00022452"/>
    </source>
</evidence>
<reference evidence="11" key="1">
    <citation type="submission" date="2023-07" db="EMBL/GenBank/DDBJ databases">
        <authorList>
            <person name="Colorado M.A."/>
            <person name="Villamil L.M."/>
            <person name="Melo J.F."/>
            <person name="Rodriguez J.A."/>
            <person name="Ruiz R.Y."/>
        </authorList>
    </citation>
    <scope>NUCLEOTIDE SEQUENCE [LARGE SCALE GENOMIC DNA]</scope>
    <source>
        <strain evidence="11">C33</strain>
    </source>
</reference>
<evidence type="ECO:0000256" key="4">
    <source>
        <dbReference type="ARBA" id="ARBA00022692"/>
    </source>
</evidence>
<evidence type="ECO:0000256" key="7">
    <source>
        <dbReference type="ARBA" id="ARBA00023237"/>
    </source>
</evidence>
<evidence type="ECO:0000256" key="8">
    <source>
        <dbReference type="PROSITE-ProRule" id="PRU01360"/>
    </source>
</evidence>
<feature type="domain" description="TonB-dependent receptor-like beta-barrel" evidence="9">
    <location>
        <begin position="7"/>
        <end position="423"/>
    </location>
</feature>
<keyword evidence="10" id="KW-0675">Receptor</keyword>
<dbReference type="InterPro" id="IPR000531">
    <property type="entry name" value="Beta-barrel_TonB"/>
</dbReference>
<dbReference type="Proteomes" id="UP001279681">
    <property type="component" value="Unassembled WGS sequence"/>
</dbReference>
<keyword evidence="6 8" id="KW-0472">Membrane</keyword>
<dbReference type="Pfam" id="PF00593">
    <property type="entry name" value="TonB_dep_Rec_b-barrel"/>
    <property type="match status" value="1"/>
</dbReference>
<protein>
    <submittedName>
        <fullName evidence="10">TonB-dependent receptor</fullName>
    </submittedName>
</protein>
<comment type="caution">
    <text evidence="10">The sequence shown here is derived from an EMBL/GenBank/DDBJ whole genome shotgun (WGS) entry which is preliminary data.</text>
</comment>
<accession>A0ABU4WD35</accession>
<dbReference type="PROSITE" id="PS52016">
    <property type="entry name" value="TONB_DEPENDENT_REC_3"/>
    <property type="match status" value="1"/>
</dbReference>
<sequence length="459" mass="52783">MSKEENLTLKYSKFKSKQTYPAMLTKTQMNDDRENWGRKPGEYSFTNTNKDEAVLSYNNKLQNNLDLIISTFYQKTELDLDQKLFMMYPSTKFYMAQASIFEDKKYGIKPKLKYSYGNDSSLVFGIDYIKNTLLRDVDTTTATPPFGIAKTSTTINDLEKETISGFIHNTYKYNSLEFIQGLRYEKANYDIKRDSVDGGIKGKKDEDNIALELALNNIYSDTGNRYIKYERGFTSPAPALLTNKANNEYYINNLKSETYDTFEIGIKDFVYNSYIRATGFYTVTRDEITTDMTGGMPPKTIDNYNLDKTKRIGLELSAEQWFDKLTLSQSYSYIKTKIEGSRKNGVDYSGNEIANVPENRFKLGAKYAFNNNFNLGLETIYTGASYLNNENVGGKQNKHIVTNLVGNYMFSNGLKIYGGLNNLFNENYYNDIDYSLSTNSYTYDPASKRSYYIGFNYTF</sequence>
<dbReference type="PANTHER" id="PTHR30069:SF27">
    <property type="entry name" value="BLL4766 PROTEIN"/>
    <property type="match status" value="1"/>
</dbReference>
<comment type="similarity">
    <text evidence="8">Belongs to the TonB-dependent receptor family.</text>
</comment>
<evidence type="ECO:0000256" key="1">
    <source>
        <dbReference type="ARBA" id="ARBA00004571"/>
    </source>
</evidence>
<evidence type="ECO:0000313" key="10">
    <source>
        <dbReference type="EMBL" id="MDX8337438.1"/>
    </source>
</evidence>
<dbReference type="Gene3D" id="2.40.170.20">
    <property type="entry name" value="TonB-dependent receptor, beta-barrel domain"/>
    <property type="match status" value="1"/>
</dbReference>
<proteinExistence type="inferred from homology"/>